<organism evidence="1 2">
    <name type="scientific">Coleofasciculus chthonoplastes PCC 7420</name>
    <dbReference type="NCBI Taxonomy" id="118168"/>
    <lineage>
        <taxon>Bacteria</taxon>
        <taxon>Bacillati</taxon>
        <taxon>Cyanobacteriota</taxon>
        <taxon>Cyanophyceae</taxon>
        <taxon>Coleofasciculales</taxon>
        <taxon>Coleofasciculaceae</taxon>
        <taxon>Coleofasciculus</taxon>
    </lineage>
</organism>
<accession>B4VRA2</accession>
<dbReference type="HOGENOM" id="CLU_3355549_0_0_3"/>
<gene>
    <name evidence="1" type="ORF">MC7420_1388</name>
</gene>
<dbReference type="Proteomes" id="UP000003835">
    <property type="component" value="Unassembled WGS sequence"/>
</dbReference>
<evidence type="ECO:0000313" key="1">
    <source>
        <dbReference type="EMBL" id="EDX75470.1"/>
    </source>
</evidence>
<dbReference type="EMBL" id="DS989849">
    <property type="protein sequence ID" value="EDX75470.1"/>
    <property type="molecule type" value="Genomic_DNA"/>
</dbReference>
<sequence>MKLLEELSDGRSNNDDIGSFIETILDAIETDNYEEL</sequence>
<name>B4VRA2_9CYAN</name>
<protein>
    <submittedName>
        <fullName evidence="1">Uncharacterized protein</fullName>
    </submittedName>
</protein>
<keyword evidence="2" id="KW-1185">Reference proteome</keyword>
<evidence type="ECO:0000313" key="2">
    <source>
        <dbReference type="Proteomes" id="UP000003835"/>
    </source>
</evidence>
<dbReference type="STRING" id="118168.MC7420_1388"/>
<proteinExistence type="predicted"/>
<dbReference type="AlphaFoldDB" id="B4VRA2"/>
<reference evidence="1 2" key="1">
    <citation type="submission" date="2008-07" db="EMBL/GenBank/DDBJ databases">
        <authorList>
            <person name="Tandeau de Marsac N."/>
            <person name="Ferriera S."/>
            <person name="Johnson J."/>
            <person name="Kravitz S."/>
            <person name="Beeson K."/>
            <person name="Sutton G."/>
            <person name="Rogers Y.-H."/>
            <person name="Friedman R."/>
            <person name="Frazier M."/>
            <person name="Venter J.C."/>
        </authorList>
    </citation>
    <scope>NUCLEOTIDE SEQUENCE [LARGE SCALE GENOMIC DNA]</scope>
    <source>
        <strain evidence="1 2">PCC 7420</strain>
    </source>
</reference>